<feature type="chain" id="PRO_5013789947" evidence="1">
    <location>
        <begin position="25"/>
        <end position="646"/>
    </location>
</feature>
<dbReference type="PANTHER" id="PTHR37049">
    <property type="entry name" value="PEPTIDASE S41 FAMILY PROTEIN"/>
    <property type="match status" value="1"/>
</dbReference>
<dbReference type="InterPro" id="IPR029045">
    <property type="entry name" value="ClpP/crotonase-like_dom_sf"/>
</dbReference>
<sequence>MRGFSTSISVLALAISTLASTASSTSDPCVIVAGKTFVPPKDALACLRSFPFNETLRQNVLTVISRVFDFYTFEDFYLNSPPPFQESTVNIRDELARINSTKYATDFDLHKDLYDFTTQLNDGHTRWFPTCYTTYQNLLPTPVVILEENGEQGVYIIPDSVELINLLGPDFTDFFDTIGFNWQRLAGAKVLTIADSDPFDYLDLIARTQSGNYIDHNVRVNSVVSSYRISGTDFSQRFGDLGGPALPILTNLKFGLITKNGTRPEIVEVPYLASFVGSQFTDGNSFWENNCAANANTNGIDVKGQSTFTNARRNGKPLAKAEIRDATPAKGVGLPQQFQPSLPQVDPSSGVIKSYILPGNKTGVMFVGSFGGDFVQFETDTVNAFNAFKTAGITNLLIDLTNNGGGFVCLGQFLHLFLAGSQIGYPGFQSTSRANTLAQKIVESDINLGVTEVFYSPLNWAFLNDTEFPENFDYNDPSVSFNINGRNDPTSQRFHDICTPFDVPIPETPPIPLSNVAIVSNGNCASTCAMFSTLMNERHNTTIAIFGGNPKQGIEFKGMAGNQVLEWSDIDTEIKSANLKDDPLAPPDLLIDGDFRHNWRTAWSFFNEDVPIEYLSEPPKLRFPYTKDTFANPQNLWLFAESQLFH</sequence>
<organism evidence="2 3">
    <name type="scientific">Pyrrhoderma noxium</name>
    <dbReference type="NCBI Taxonomy" id="2282107"/>
    <lineage>
        <taxon>Eukaryota</taxon>
        <taxon>Fungi</taxon>
        <taxon>Dikarya</taxon>
        <taxon>Basidiomycota</taxon>
        <taxon>Agaricomycotina</taxon>
        <taxon>Agaricomycetes</taxon>
        <taxon>Hymenochaetales</taxon>
        <taxon>Hymenochaetaceae</taxon>
        <taxon>Pyrrhoderma</taxon>
    </lineage>
</organism>
<name>A0A286UE45_9AGAM</name>
<evidence type="ECO:0000313" key="3">
    <source>
        <dbReference type="Proteomes" id="UP000217199"/>
    </source>
</evidence>
<feature type="signal peptide" evidence="1">
    <location>
        <begin position="1"/>
        <end position="24"/>
    </location>
</feature>
<gene>
    <name evidence="2" type="ORF">PNOK_0637800</name>
</gene>
<dbReference type="InParanoid" id="A0A286UE45"/>
<dbReference type="SUPFAM" id="SSF52096">
    <property type="entry name" value="ClpP/crotonase"/>
    <property type="match status" value="1"/>
</dbReference>
<protein>
    <submittedName>
        <fullName evidence="2">Peptidase s41 family</fullName>
    </submittedName>
</protein>
<dbReference type="EMBL" id="NBII01000006">
    <property type="protein sequence ID" value="PAV17892.1"/>
    <property type="molecule type" value="Genomic_DNA"/>
</dbReference>
<dbReference type="InterPro" id="IPR052766">
    <property type="entry name" value="S41A_metabolite_peptidase"/>
</dbReference>
<dbReference type="AlphaFoldDB" id="A0A286UE45"/>
<dbReference type="PANTHER" id="PTHR37049:SF4">
    <property type="entry name" value="RHODANESE DOMAIN-CONTAINING PROTEIN"/>
    <property type="match status" value="1"/>
</dbReference>
<dbReference type="STRING" id="2282107.A0A286UE45"/>
<dbReference type="Gene3D" id="3.90.226.10">
    <property type="entry name" value="2-enoyl-CoA Hydratase, Chain A, domain 1"/>
    <property type="match status" value="1"/>
</dbReference>
<dbReference type="Proteomes" id="UP000217199">
    <property type="component" value="Unassembled WGS sequence"/>
</dbReference>
<keyword evidence="3" id="KW-1185">Reference proteome</keyword>
<keyword evidence="1" id="KW-0732">Signal</keyword>
<accession>A0A286UE45</accession>
<reference evidence="2 3" key="1">
    <citation type="journal article" date="2017" name="Mol. Ecol.">
        <title>Comparative and population genomic landscape of Phellinus noxius: A hypervariable fungus causing root rot in trees.</title>
        <authorList>
            <person name="Chung C.L."/>
            <person name="Lee T.J."/>
            <person name="Akiba M."/>
            <person name="Lee H.H."/>
            <person name="Kuo T.H."/>
            <person name="Liu D."/>
            <person name="Ke H.M."/>
            <person name="Yokoi T."/>
            <person name="Roa M.B."/>
            <person name="Lu M.J."/>
            <person name="Chang Y.Y."/>
            <person name="Ann P.J."/>
            <person name="Tsai J.N."/>
            <person name="Chen C.Y."/>
            <person name="Tzean S.S."/>
            <person name="Ota Y."/>
            <person name="Hattori T."/>
            <person name="Sahashi N."/>
            <person name="Liou R.F."/>
            <person name="Kikuchi T."/>
            <person name="Tsai I.J."/>
        </authorList>
    </citation>
    <scope>NUCLEOTIDE SEQUENCE [LARGE SCALE GENOMIC DNA]</scope>
    <source>
        <strain evidence="2 3">FFPRI411160</strain>
    </source>
</reference>
<proteinExistence type="predicted"/>
<dbReference type="OrthoDB" id="27214at2759"/>
<comment type="caution">
    <text evidence="2">The sequence shown here is derived from an EMBL/GenBank/DDBJ whole genome shotgun (WGS) entry which is preliminary data.</text>
</comment>
<evidence type="ECO:0000313" key="2">
    <source>
        <dbReference type="EMBL" id="PAV17892.1"/>
    </source>
</evidence>
<evidence type="ECO:0000256" key="1">
    <source>
        <dbReference type="SAM" id="SignalP"/>
    </source>
</evidence>